<accession>A0ACC1CWD8</accession>
<protein>
    <submittedName>
        <fullName evidence="1">Uncharacterized protein</fullName>
    </submittedName>
</protein>
<gene>
    <name evidence="1" type="ORF">K1T71_008139</name>
</gene>
<name>A0ACC1CWD8_9NEOP</name>
<dbReference type="Proteomes" id="UP000824533">
    <property type="component" value="Linkage Group LG14"/>
</dbReference>
<evidence type="ECO:0000313" key="1">
    <source>
        <dbReference type="EMBL" id="KAJ0175965.1"/>
    </source>
</evidence>
<evidence type="ECO:0000313" key="2">
    <source>
        <dbReference type="Proteomes" id="UP000824533"/>
    </source>
</evidence>
<reference evidence="1 2" key="1">
    <citation type="journal article" date="2021" name="Front. Genet.">
        <title>Chromosome-Level Genome Assembly Reveals Significant Gene Expansion in the Toll and IMD Signaling Pathways of Dendrolimus kikuchii.</title>
        <authorList>
            <person name="Zhou J."/>
            <person name="Wu P."/>
            <person name="Xiong Z."/>
            <person name="Liu N."/>
            <person name="Zhao N."/>
            <person name="Ji M."/>
            <person name="Qiu Y."/>
            <person name="Yang B."/>
        </authorList>
    </citation>
    <scope>NUCLEOTIDE SEQUENCE [LARGE SCALE GENOMIC DNA]</scope>
    <source>
        <strain evidence="1">Ann1</strain>
    </source>
</reference>
<sequence>MVLKYTAFKYAPIMVFQLILMVLYFIFVRYGGAAEVNVKGFEGTHVMIFIGFGFLMTFLKKYCYSALGFNWLIAAMVIQWALLCQSFYHMKDNTIFVTKKSLLEADIMSATVLITFGALLGIASGLQLLFIAIVETAVACLNLWLVSDVFKASDVGGSIAIHTFGAYFGIGVSMALRSRGEDTTTPTTNGHHVTSVNLNGPTYVSDVTAMIGSIFLWIYWPSFNSGLTTTDAEYQRAVVNTYLSLAAATVTTFVLSAGVNKYPGRFDMVHIQNSTLAGGVAVGSVCNMHIGAGGAIAVGIGAGVISVIGYRFLTPKLAKIGILDTCGVNNLHGMPGVYSGLLSILFAAMVTNEEYGTEMGTVFQAMSKDTDGRTAGSQALYQFIALAVTLGVSLVSGFITGLMSKLSMFESLKIAERYDDEVNWELP</sequence>
<proteinExistence type="predicted"/>
<comment type="caution">
    <text evidence="1">The sequence shown here is derived from an EMBL/GenBank/DDBJ whole genome shotgun (WGS) entry which is preliminary data.</text>
</comment>
<keyword evidence="2" id="KW-1185">Reference proteome</keyword>
<dbReference type="EMBL" id="CM034400">
    <property type="protein sequence ID" value="KAJ0175965.1"/>
    <property type="molecule type" value="Genomic_DNA"/>
</dbReference>
<organism evidence="1 2">
    <name type="scientific">Dendrolimus kikuchii</name>
    <dbReference type="NCBI Taxonomy" id="765133"/>
    <lineage>
        <taxon>Eukaryota</taxon>
        <taxon>Metazoa</taxon>
        <taxon>Ecdysozoa</taxon>
        <taxon>Arthropoda</taxon>
        <taxon>Hexapoda</taxon>
        <taxon>Insecta</taxon>
        <taxon>Pterygota</taxon>
        <taxon>Neoptera</taxon>
        <taxon>Endopterygota</taxon>
        <taxon>Lepidoptera</taxon>
        <taxon>Glossata</taxon>
        <taxon>Ditrysia</taxon>
        <taxon>Bombycoidea</taxon>
        <taxon>Lasiocampidae</taxon>
        <taxon>Dendrolimus</taxon>
    </lineage>
</organism>